<comment type="caution">
    <text evidence="1">The sequence shown here is derived from an EMBL/GenBank/DDBJ whole genome shotgun (WGS) entry which is preliminary data.</text>
</comment>
<dbReference type="EMBL" id="JAGTJJ010000014">
    <property type="protein sequence ID" value="MDC3983473.1"/>
    <property type="molecule type" value="Genomic_DNA"/>
</dbReference>
<proteinExistence type="predicted"/>
<protein>
    <submittedName>
        <fullName evidence="1">Uncharacterized protein</fullName>
    </submittedName>
</protein>
<reference evidence="1 2" key="1">
    <citation type="submission" date="2021-04" db="EMBL/GenBank/DDBJ databases">
        <title>Genome analysis of Polyangium sp.</title>
        <authorList>
            <person name="Li Y."/>
            <person name="Wang J."/>
        </authorList>
    </citation>
    <scope>NUCLEOTIDE SEQUENCE [LARGE SCALE GENOMIC DNA]</scope>
    <source>
        <strain evidence="1 2">SDU14</strain>
    </source>
</reference>
<sequence>MTSAPATYTWSYLLQVVPLPTPEQAALYAIDVPPGELIERGTRIRSEKILTDLVRIGGIAAEFWPKTTLAQRKLLLGFSDALLRVFVHAGKKLADLVEQRNLSVEGRERNRAAAVAIAETTYAEGMAERERLATTLEGVADHAPGLAERVDKARSRVVDAQTLATSLAALVALARDLVAEGGSKVALQLFDGGLTAEDLDESEALAGRVKSTSEKAAGARTQGGVTQAELDLQDGICLAYMERVMKVWNRAHEQDPSIPQLLPITTRRLLGTTRRRAAPTEPA</sequence>
<accession>A0A9X3X6W4</accession>
<name>A0A9X3X6W4_9BACT</name>
<dbReference type="RefSeq" id="WP_272423097.1">
    <property type="nucleotide sequence ID" value="NZ_JAGTJJ010000014.1"/>
</dbReference>
<organism evidence="1 2">
    <name type="scientific">Polyangium jinanense</name>
    <dbReference type="NCBI Taxonomy" id="2829994"/>
    <lineage>
        <taxon>Bacteria</taxon>
        <taxon>Pseudomonadati</taxon>
        <taxon>Myxococcota</taxon>
        <taxon>Polyangia</taxon>
        <taxon>Polyangiales</taxon>
        <taxon>Polyangiaceae</taxon>
        <taxon>Polyangium</taxon>
    </lineage>
</organism>
<gene>
    <name evidence="1" type="ORF">KEG57_23390</name>
</gene>
<keyword evidence="2" id="KW-1185">Reference proteome</keyword>
<evidence type="ECO:0000313" key="1">
    <source>
        <dbReference type="EMBL" id="MDC3983473.1"/>
    </source>
</evidence>
<dbReference type="AlphaFoldDB" id="A0A9X3X6W4"/>
<evidence type="ECO:0000313" key="2">
    <source>
        <dbReference type="Proteomes" id="UP001151081"/>
    </source>
</evidence>
<dbReference type="Proteomes" id="UP001151081">
    <property type="component" value="Unassembled WGS sequence"/>
</dbReference>